<dbReference type="AlphaFoldDB" id="A0AAD6ZKA4"/>
<sequence>MPSIRDPPAPSRILRRLADQRDYEENIPTMVSPCLQLPASYRPHLVAVHFYFASERIIQWPRFGFTREDAPALVFCVSTKYSPRTFFFRILANNLVTSIRCSAIESGCRTFVISQTIWWPQFGFTREDAPAPVFHVGQIWSSYILFCDRAYANKISGLADTLDCDTAHVWAAQAKECRGRAAGGVDKEDECGGQRCGHVPIKTTRGRGTDKDDAWVGPRADKGVGQVGPRADNGDERVELRADKDAKTERRMRAGHNTKVQPCGDPGDVGAGHSPDNAEARGRWSPDKDDERAGPRADNGDERVEMRVDKDAKMWGRMRAGHSTKVRPCGDPGDVGAGHSPDNAEVRGGWSPDKDDEWVGPRADNGDERVGPGANNGDGWVELHADKDAMTWGRMRADQRTKMRQYDDPGVMGAGCSPDNSNSGWVRVQTKAMGGWVRVWKRATSRWVCVPTKVTGGLSRVPTKTACIKHAHDSPSTDKGCVGWA</sequence>
<gene>
    <name evidence="2" type="ORF">DFH08DRAFT_816908</name>
</gene>
<evidence type="ECO:0000256" key="1">
    <source>
        <dbReference type="SAM" id="MobiDB-lite"/>
    </source>
</evidence>
<evidence type="ECO:0000313" key="3">
    <source>
        <dbReference type="Proteomes" id="UP001218218"/>
    </source>
</evidence>
<comment type="caution">
    <text evidence="2">The sequence shown here is derived from an EMBL/GenBank/DDBJ whole genome shotgun (WGS) entry which is preliminary data.</text>
</comment>
<proteinExistence type="predicted"/>
<dbReference type="EMBL" id="JARIHO010000043">
    <property type="protein sequence ID" value="KAJ7325829.1"/>
    <property type="molecule type" value="Genomic_DNA"/>
</dbReference>
<protein>
    <submittedName>
        <fullName evidence="2">Uncharacterized protein</fullName>
    </submittedName>
</protein>
<evidence type="ECO:0000313" key="2">
    <source>
        <dbReference type="EMBL" id="KAJ7325829.1"/>
    </source>
</evidence>
<keyword evidence="3" id="KW-1185">Reference proteome</keyword>
<feature type="compositionally biased region" description="Basic and acidic residues" evidence="1">
    <location>
        <begin position="232"/>
        <end position="252"/>
    </location>
</feature>
<feature type="region of interest" description="Disordered" evidence="1">
    <location>
        <begin position="202"/>
        <end position="381"/>
    </location>
</feature>
<reference evidence="2" key="1">
    <citation type="submission" date="2023-03" db="EMBL/GenBank/DDBJ databases">
        <title>Massive genome expansion in bonnet fungi (Mycena s.s.) driven by repeated elements and novel gene families across ecological guilds.</title>
        <authorList>
            <consortium name="Lawrence Berkeley National Laboratory"/>
            <person name="Harder C.B."/>
            <person name="Miyauchi S."/>
            <person name="Viragh M."/>
            <person name="Kuo A."/>
            <person name="Thoen E."/>
            <person name="Andreopoulos B."/>
            <person name="Lu D."/>
            <person name="Skrede I."/>
            <person name="Drula E."/>
            <person name="Henrissat B."/>
            <person name="Morin E."/>
            <person name="Kohler A."/>
            <person name="Barry K."/>
            <person name="LaButti K."/>
            <person name="Morin E."/>
            <person name="Salamov A."/>
            <person name="Lipzen A."/>
            <person name="Mereny Z."/>
            <person name="Hegedus B."/>
            <person name="Baldrian P."/>
            <person name="Stursova M."/>
            <person name="Weitz H."/>
            <person name="Taylor A."/>
            <person name="Grigoriev I.V."/>
            <person name="Nagy L.G."/>
            <person name="Martin F."/>
            <person name="Kauserud H."/>
        </authorList>
    </citation>
    <scope>NUCLEOTIDE SEQUENCE</scope>
    <source>
        <strain evidence="2">CBHHK002</strain>
    </source>
</reference>
<accession>A0AAD6ZKA4</accession>
<organism evidence="2 3">
    <name type="scientific">Mycena albidolilacea</name>
    <dbReference type="NCBI Taxonomy" id="1033008"/>
    <lineage>
        <taxon>Eukaryota</taxon>
        <taxon>Fungi</taxon>
        <taxon>Dikarya</taxon>
        <taxon>Basidiomycota</taxon>
        <taxon>Agaricomycotina</taxon>
        <taxon>Agaricomycetes</taxon>
        <taxon>Agaricomycetidae</taxon>
        <taxon>Agaricales</taxon>
        <taxon>Marasmiineae</taxon>
        <taxon>Mycenaceae</taxon>
        <taxon>Mycena</taxon>
    </lineage>
</organism>
<feature type="compositionally biased region" description="Basic and acidic residues" evidence="1">
    <location>
        <begin position="207"/>
        <end position="222"/>
    </location>
</feature>
<dbReference type="Proteomes" id="UP001218218">
    <property type="component" value="Unassembled WGS sequence"/>
</dbReference>
<feature type="compositionally biased region" description="Basic and acidic residues" evidence="1">
    <location>
        <begin position="276"/>
        <end position="314"/>
    </location>
</feature>
<name>A0AAD6ZKA4_9AGAR</name>